<proteinExistence type="predicted"/>
<accession>A0A5E7CSS1</accession>
<name>A0A5E7CSS1_PSEFL</name>
<gene>
    <name evidence="2" type="ORF">PS710_03224</name>
</gene>
<feature type="compositionally biased region" description="Basic residues" evidence="1">
    <location>
        <begin position="171"/>
        <end position="184"/>
    </location>
</feature>
<dbReference type="Proteomes" id="UP000381093">
    <property type="component" value="Unassembled WGS sequence"/>
</dbReference>
<organism evidence="2 3">
    <name type="scientific">Pseudomonas fluorescens</name>
    <dbReference type="NCBI Taxonomy" id="294"/>
    <lineage>
        <taxon>Bacteria</taxon>
        <taxon>Pseudomonadati</taxon>
        <taxon>Pseudomonadota</taxon>
        <taxon>Gammaproteobacteria</taxon>
        <taxon>Pseudomonadales</taxon>
        <taxon>Pseudomonadaceae</taxon>
        <taxon>Pseudomonas</taxon>
    </lineage>
</organism>
<reference evidence="2 3" key="1">
    <citation type="submission" date="2019-09" db="EMBL/GenBank/DDBJ databases">
        <authorList>
            <person name="Chandra G."/>
            <person name="Truman W A."/>
        </authorList>
    </citation>
    <scope>NUCLEOTIDE SEQUENCE [LARGE SCALE GENOMIC DNA]</scope>
    <source>
        <strain evidence="2">PS710</strain>
    </source>
</reference>
<feature type="region of interest" description="Disordered" evidence="1">
    <location>
        <begin position="129"/>
        <end position="184"/>
    </location>
</feature>
<sequence>MRALLPEGHGGELAGREIDAARQWQRSGKLSEAMNHGGTRFAQHSQAEKQDQTGILGHLDEVIGIDQFCRGLLPAHQGFHADNLVTLQSDSGGKSPLGDAVVRTIQPLGDAESAFGRCRGHRPAWLPGGRVQSATSSGARRSRDAWRVAPAGQSRCSRPPAPRRVPSFSRTARKVASRRQRGIW</sequence>
<evidence type="ECO:0000313" key="2">
    <source>
        <dbReference type="EMBL" id="VVO08150.1"/>
    </source>
</evidence>
<dbReference type="EMBL" id="CABVHW010000010">
    <property type="protein sequence ID" value="VVO08150.1"/>
    <property type="molecule type" value="Genomic_DNA"/>
</dbReference>
<evidence type="ECO:0000313" key="3">
    <source>
        <dbReference type="Proteomes" id="UP000381093"/>
    </source>
</evidence>
<dbReference type="AlphaFoldDB" id="A0A5E7CSS1"/>
<protein>
    <submittedName>
        <fullName evidence="2">Uncharacterized protein</fullName>
    </submittedName>
</protein>
<evidence type="ECO:0000256" key="1">
    <source>
        <dbReference type="SAM" id="MobiDB-lite"/>
    </source>
</evidence>